<sequence length="234" mass="26962">MNEELFFVRYLRNREGWRAIARAAFDEELPEAEDLRINLDEFVTRTAYKLSGFNASSVKNGGYLTYLLYTFVRTHMVVSELVQCGDLLEAATLQRKQMETIARLHEVAKTESVEELLRRTPNVKHLKSNLRTLYGLYSEVAHSASDSYFYLLSRGENSPFLSLFPKHSHNSYISLTHVALGVTELYFWMRENAEELGLPYDSEYAEAWASHIFPVIVALNKFIGEDQERFVGGK</sequence>
<dbReference type="EMBL" id="JAKLTQ010000029">
    <property type="protein sequence ID" value="MCG2624680.1"/>
    <property type="molecule type" value="Genomic_DNA"/>
</dbReference>
<dbReference type="Proteomes" id="UP001165368">
    <property type="component" value="Unassembled WGS sequence"/>
</dbReference>
<proteinExistence type="predicted"/>
<comment type="caution">
    <text evidence="1">The sequence shown here is derived from an EMBL/GenBank/DDBJ whole genome shotgun (WGS) entry which is preliminary data.</text>
</comment>
<evidence type="ECO:0000313" key="1">
    <source>
        <dbReference type="EMBL" id="MCG2624680.1"/>
    </source>
</evidence>
<reference evidence="1" key="1">
    <citation type="submission" date="2022-01" db="EMBL/GenBank/DDBJ databases">
        <authorList>
            <person name="Jo J.-H."/>
            <person name="Im W.-T."/>
        </authorList>
    </citation>
    <scope>NUCLEOTIDE SEQUENCE</scope>
    <source>
        <strain evidence="1">I2-34</strain>
    </source>
</reference>
<dbReference type="RefSeq" id="WP_237826929.1">
    <property type="nucleotide sequence ID" value="NZ_JAKLTQ010000029.1"/>
</dbReference>
<evidence type="ECO:0000313" key="2">
    <source>
        <dbReference type="Proteomes" id="UP001165368"/>
    </source>
</evidence>
<name>A0ABS9LDE1_9MICC</name>
<accession>A0ABS9LDE1</accession>
<organism evidence="1 2">
    <name type="scientific">Arthrobacter hankyongi</name>
    <dbReference type="NCBI Taxonomy" id="2904801"/>
    <lineage>
        <taxon>Bacteria</taxon>
        <taxon>Bacillati</taxon>
        <taxon>Actinomycetota</taxon>
        <taxon>Actinomycetes</taxon>
        <taxon>Micrococcales</taxon>
        <taxon>Micrococcaceae</taxon>
        <taxon>Arthrobacter</taxon>
    </lineage>
</organism>
<gene>
    <name evidence="1" type="ORF">LVY72_22580</name>
</gene>
<protein>
    <submittedName>
        <fullName evidence="1">Uncharacterized protein</fullName>
    </submittedName>
</protein>
<keyword evidence="2" id="KW-1185">Reference proteome</keyword>